<dbReference type="EMBL" id="UFQS01000569">
    <property type="protein sequence ID" value="SSX05022.1"/>
    <property type="molecule type" value="Genomic_DNA"/>
</dbReference>
<name>A0A336KLV0_CULSO</name>
<evidence type="ECO:0000313" key="1">
    <source>
        <dbReference type="EMBL" id="SSX05022.1"/>
    </source>
</evidence>
<proteinExistence type="predicted"/>
<accession>A0A336KLV0</accession>
<dbReference type="EMBL" id="UFQT01000569">
    <property type="protein sequence ID" value="SSX25384.1"/>
    <property type="molecule type" value="Genomic_DNA"/>
</dbReference>
<organism evidence="1">
    <name type="scientific">Culicoides sonorensis</name>
    <name type="common">Biting midge</name>
    <dbReference type="NCBI Taxonomy" id="179676"/>
    <lineage>
        <taxon>Eukaryota</taxon>
        <taxon>Metazoa</taxon>
        <taxon>Ecdysozoa</taxon>
        <taxon>Arthropoda</taxon>
        <taxon>Hexapoda</taxon>
        <taxon>Insecta</taxon>
        <taxon>Pterygota</taxon>
        <taxon>Neoptera</taxon>
        <taxon>Endopterygota</taxon>
        <taxon>Diptera</taxon>
        <taxon>Nematocera</taxon>
        <taxon>Chironomoidea</taxon>
        <taxon>Ceratopogonidae</taxon>
        <taxon>Ceratopogoninae</taxon>
        <taxon>Culicoides</taxon>
        <taxon>Monoculicoides</taxon>
    </lineage>
</organism>
<dbReference type="VEuPathDB" id="VectorBase:CSON012271"/>
<sequence>MQPTVPQSGGIPPVVTSDMDLPAVQSMDWLINKDRFYVLAKLWEQVSTNNSN</sequence>
<reference evidence="1" key="1">
    <citation type="submission" date="2018-04" db="EMBL/GenBank/DDBJ databases">
        <authorList>
            <person name="Go L.Y."/>
            <person name="Mitchell J.A."/>
        </authorList>
    </citation>
    <scope>NUCLEOTIDE SEQUENCE</scope>
    <source>
        <tissue evidence="1">Whole organism</tissue>
    </source>
</reference>
<evidence type="ECO:0000313" key="2">
    <source>
        <dbReference type="EMBL" id="SSX25384.1"/>
    </source>
</evidence>
<reference evidence="2" key="2">
    <citation type="submission" date="2018-07" db="EMBL/GenBank/DDBJ databases">
        <authorList>
            <person name="Quirk P.G."/>
            <person name="Krulwich T.A."/>
        </authorList>
    </citation>
    <scope>NUCLEOTIDE SEQUENCE</scope>
</reference>
<dbReference type="AlphaFoldDB" id="A0A336KLV0"/>
<gene>
    <name evidence="1" type="primary">CSON012271</name>
</gene>
<protein>
    <submittedName>
        <fullName evidence="1">CSON012271 protein</fullName>
    </submittedName>
</protein>
<dbReference type="OMA" id="QDEGNDY"/>